<evidence type="ECO:0000256" key="8">
    <source>
        <dbReference type="ARBA" id="ARBA00023316"/>
    </source>
</evidence>
<dbReference type="Gene3D" id="3.30.1380.10">
    <property type="match status" value="1"/>
</dbReference>
<name>A0A238VCV2_9FLAO</name>
<dbReference type="GO" id="GO:0160237">
    <property type="term" value="F:D-Ala-D-Ala dipeptidase activity"/>
    <property type="evidence" value="ECO:0007669"/>
    <property type="project" value="UniProtKB-EC"/>
</dbReference>
<evidence type="ECO:0000256" key="9">
    <source>
        <dbReference type="HAMAP-Rule" id="MF_01924"/>
    </source>
</evidence>
<keyword evidence="2 9" id="KW-0645">Protease</keyword>
<dbReference type="EC" id="3.4.13.22" evidence="9 10"/>
<evidence type="ECO:0000256" key="6">
    <source>
        <dbReference type="ARBA" id="ARBA00022997"/>
    </source>
</evidence>
<dbReference type="PIRSF" id="PIRSF026671">
    <property type="entry name" value="AA_dipeptidase"/>
    <property type="match status" value="1"/>
</dbReference>
<dbReference type="EMBL" id="FZNX01000001">
    <property type="protein sequence ID" value="SNR32232.1"/>
    <property type="molecule type" value="Genomic_DNA"/>
</dbReference>
<accession>A0A238VCV2</accession>
<feature type="site" description="Transition state stabilizer" evidence="9">
    <location>
        <position position="91"/>
    </location>
</feature>
<evidence type="ECO:0000256" key="1">
    <source>
        <dbReference type="ARBA" id="ARBA00001362"/>
    </source>
</evidence>
<keyword evidence="4 9" id="KW-0378">Hydrolase</keyword>
<keyword evidence="7 9" id="KW-0482">Metalloprotease</keyword>
<dbReference type="CDD" id="cd14817">
    <property type="entry name" value="D-Ala-D-Ala_dipeptidase_VanX"/>
    <property type="match status" value="1"/>
</dbReference>
<dbReference type="SUPFAM" id="SSF55166">
    <property type="entry name" value="Hedgehog/DD-peptidase"/>
    <property type="match status" value="1"/>
</dbReference>
<dbReference type="GO" id="GO:0006508">
    <property type="term" value="P:proteolysis"/>
    <property type="evidence" value="ECO:0007669"/>
    <property type="project" value="UniProtKB-KW"/>
</dbReference>
<evidence type="ECO:0000256" key="7">
    <source>
        <dbReference type="ARBA" id="ARBA00023049"/>
    </source>
</evidence>
<evidence type="ECO:0000256" key="3">
    <source>
        <dbReference type="ARBA" id="ARBA00022723"/>
    </source>
</evidence>
<protein>
    <recommendedName>
        <fullName evidence="9 10">D-alanyl-D-alanine dipeptidase</fullName>
        <shortName evidence="9 10">D-Ala-D-Ala dipeptidase</shortName>
        <ecNumber evidence="9 10">3.4.13.22</ecNumber>
    </recommendedName>
</protein>
<keyword evidence="6 9" id="KW-0224">Dipeptidase</keyword>
<comment type="function">
    <text evidence="9 10">Catalyzes hydrolysis of the D-alanyl-D-alanine dipeptide.</text>
</comment>
<evidence type="ECO:0000256" key="2">
    <source>
        <dbReference type="ARBA" id="ARBA00022670"/>
    </source>
</evidence>
<evidence type="ECO:0000256" key="4">
    <source>
        <dbReference type="ARBA" id="ARBA00022801"/>
    </source>
</evidence>
<feature type="active site" description="Proton donor/acceptor" evidence="9">
    <location>
        <position position="201"/>
    </location>
</feature>
<dbReference type="PANTHER" id="PTHR43126">
    <property type="entry name" value="D-ALANYL-D-ALANINE DIPEPTIDASE"/>
    <property type="match status" value="1"/>
</dbReference>
<dbReference type="RefSeq" id="WP_089376664.1">
    <property type="nucleotide sequence ID" value="NZ_FZNX01000001.1"/>
</dbReference>
<dbReference type="Proteomes" id="UP000198412">
    <property type="component" value="Unassembled WGS sequence"/>
</dbReference>
<organism evidence="11 12">
    <name type="scientific">Lutibacter flavus</name>
    <dbReference type="NCBI Taxonomy" id="691689"/>
    <lineage>
        <taxon>Bacteria</taxon>
        <taxon>Pseudomonadati</taxon>
        <taxon>Bacteroidota</taxon>
        <taxon>Flavobacteriia</taxon>
        <taxon>Flavobacteriales</taxon>
        <taxon>Flavobacteriaceae</taxon>
        <taxon>Lutibacter</taxon>
    </lineage>
</organism>
<evidence type="ECO:0000256" key="5">
    <source>
        <dbReference type="ARBA" id="ARBA00022833"/>
    </source>
</evidence>
<dbReference type="GO" id="GO:0008237">
    <property type="term" value="F:metallopeptidase activity"/>
    <property type="evidence" value="ECO:0007669"/>
    <property type="project" value="UniProtKB-KW"/>
</dbReference>
<evidence type="ECO:0000313" key="12">
    <source>
        <dbReference type="Proteomes" id="UP000198412"/>
    </source>
</evidence>
<gene>
    <name evidence="11" type="ORF">SAMN04488111_0303</name>
</gene>
<comment type="cofactor">
    <cofactor evidence="9">
        <name>Zn(2+)</name>
        <dbReference type="ChEBI" id="CHEBI:29105"/>
    </cofactor>
    <text evidence="9">Binds 1 zinc ion per subunit.</text>
</comment>
<dbReference type="Pfam" id="PF01427">
    <property type="entry name" value="Peptidase_M15"/>
    <property type="match status" value="1"/>
</dbReference>
<dbReference type="HAMAP" id="MF_01924">
    <property type="entry name" value="A_A_dipeptidase"/>
    <property type="match status" value="1"/>
</dbReference>
<feature type="binding site" evidence="9">
    <location>
        <position position="204"/>
    </location>
    <ligand>
        <name>Zn(2+)</name>
        <dbReference type="ChEBI" id="CHEBI:29105"/>
        <note>catalytic</note>
    </ligand>
</feature>
<proteinExistence type="inferred from homology"/>
<keyword evidence="12" id="KW-1185">Reference proteome</keyword>
<evidence type="ECO:0000313" key="11">
    <source>
        <dbReference type="EMBL" id="SNR32232.1"/>
    </source>
</evidence>
<keyword evidence="3 9" id="KW-0479">Metal-binding</keyword>
<dbReference type="GO" id="GO:0071555">
    <property type="term" value="P:cell wall organization"/>
    <property type="evidence" value="ECO:0007669"/>
    <property type="project" value="UniProtKB-KW"/>
</dbReference>
<dbReference type="PANTHER" id="PTHR43126:SF1">
    <property type="entry name" value="D-ALANYL-D-ALANINE DIPEPTIDASE"/>
    <property type="match status" value="1"/>
</dbReference>
<comment type="similarity">
    <text evidence="9 10">Belongs to the peptidase M15D family.</text>
</comment>
<feature type="binding site" evidence="9">
    <location>
        <position position="143"/>
    </location>
    <ligand>
        <name>Zn(2+)</name>
        <dbReference type="ChEBI" id="CHEBI:29105"/>
        <note>catalytic</note>
    </ligand>
</feature>
<dbReference type="AlphaFoldDB" id="A0A238VCV2"/>
<dbReference type="InterPro" id="IPR000755">
    <property type="entry name" value="A_A_dipeptidase"/>
</dbReference>
<comment type="catalytic activity">
    <reaction evidence="1 9 10">
        <text>D-alanyl-D-alanine + H2O = 2 D-alanine</text>
        <dbReference type="Rhea" id="RHEA:20661"/>
        <dbReference type="ChEBI" id="CHEBI:15377"/>
        <dbReference type="ChEBI" id="CHEBI:57416"/>
        <dbReference type="ChEBI" id="CHEBI:57822"/>
        <dbReference type="EC" id="3.4.13.22"/>
    </reaction>
</comment>
<dbReference type="InterPro" id="IPR009045">
    <property type="entry name" value="Zn_M74/Hedgehog-like"/>
</dbReference>
<evidence type="ECO:0000256" key="10">
    <source>
        <dbReference type="PIRNR" id="PIRNR026671"/>
    </source>
</evidence>
<keyword evidence="8 10" id="KW-0961">Cell wall biogenesis/degradation</keyword>
<dbReference type="GO" id="GO:0008270">
    <property type="term" value="F:zinc ion binding"/>
    <property type="evidence" value="ECO:0007669"/>
    <property type="project" value="UniProtKB-UniRule"/>
</dbReference>
<reference evidence="12" key="1">
    <citation type="submission" date="2017-06" db="EMBL/GenBank/DDBJ databases">
        <authorList>
            <person name="Varghese N."/>
            <person name="Submissions S."/>
        </authorList>
    </citation>
    <scope>NUCLEOTIDE SEQUENCE [LARGE SCALE GENOMIC DNA]</scope>
    <source>
        <strain evidence="12">DSM 27993</strain>
    </source>
</reference>
<dbReference type="OrthoDB" id="9801430at2"/>
<keyword evidence="5 9" id="KW-0862">Zinc</keyword>
<feature type="binding site" evidence="9">
    <location>
        <position position="136"/>
    </location>
    <ligand>
        <name>Zn(2+)</name>
        <dbReference type="ChEBI" id="CHEBI:29105"/>
        <note>catalytic</note>
    </ligand>
</feature>
<sequence length="222" mass="26127">MKKYLIILTVIFLNFNLNAQVIDGFIYVTNEIPTIKVELRYFSKNNFVGEKIDGYHSNTPILTKEAAKALKKVQKILAEKNLSIKIYDAYRPQQAVNHFWKWAKNVNDTLMKHEFYPNVAKKDLFKEEYIATRSRHSSGSTVDITLIDLTTNKDLDMGTPYDFFGPESWVDFNGVSKEQKENRDLLQSVMLANGFRNYPKEWWHFTLKNEPFKNIYFDFEVK</sequence>